<protein>
    <submittedName>
        <fullName evidence="3">Uncharacterized protein</fullName>
    </submittedName>
</protein>
<feature type="coiled-coil region" evidence="1">
    <location>
        <begin position="31"/>
        <end position="58"/>
    </location>
</feature>
<feature type="compositionally biased region" description="Acidic residues" evidence="2">
    <location>
        <begin position="211"/>
        <end position="223"/>
    </location>
</feature>
<evidence type="ECO:0000256" key="2">
    <source>
        <dbReference type="SAM" id="MobiDB-lite"/>
    </source>
</evidence>
<accession>A0A9N9M8K7</accession>
<keyword evidence="4" id="KW-1185">Reference proteome</keyword>
<evidence type="ECO:0000313" key="3">
    <source>
        <dbReference type="EMBL" id="CAG9759560.1"/>
    </source>
</evidence>
<evidence type="ECO:0000313" key="4">
    <source>
        <dbReference type="Proteomes" id="UP001152799"/>
    </source>
</evidence>
<dbReference type="EMBL" id="OU892277">
    <property type="protein sequence ID" value="CAG9759560.1"/>
    <property type="molecule type" value="Genomic_DNA"/>
</dbReference>
<keyword evidence="1" id="KW-0175">Coiled coil</keyword>
<proteinExistence type="predicted"/>
<dbReference type="AlphaFoldDB" id="A0A9N9M8K7"/>
<organism evidence="3 4">
    <name type="scientific">Ceutorhynchus assimilis</name>
    <name type="common">cabbage seed weevil</name>
    <dbReference type="NCBI Taxonomy" id="467358"/>
    <lineage>
        <taxon>Eukaryota</taxon>
        <taxon>Metazoa</taxon>
        <taxon>Ecdysozoa</taxon>
        <taxon>Arthropoda</taxon>
        <taxon>Hexapoda</taxon>
        <taxon>Insecta</taxon>
        <taxon>Pterygota</taxon>
        <taxon>Neoptera</taxon>
        <taxon>Endopterygota</taxon>
        <taxon>Coleoptera</taxon>
        <taxon>Polyphaga</taxon>
        <taxon>Cucujiformia</taxon>
        <taxon>Curculionidae</taxon>
        <taxon>Ceutorhynchinae</taxon>
        <taxon>Ceutorhynchus</taxon>
    </lineage>
</organism>
<feature type="compositionally biased region" description="Basic and acidic residues" evidence="2">
    <location>
        <begin position="247"/>
        <end position="262"/>
    </location>
</feature>
<evidence type="ECO:0000256" key="1">
    <source>
        <dbReference type="SAM" id="Coils"/>
    </source>
</evidence>
<gene>
    <name evidence="3" type="ORF">CEUTPL_LOCUS308</name>
</gene>
<feature type="region of interest" description="Disordered" evidence="2">
    <location>
        <begin position="206"/>
        <end position="280"/>
    </location>
</feature>
<reference evidence="3" key="1">
    <citation type="submission" date="2022-01" db="EMBL/GenBank/DDBJ databases">
        <authorList>
            <person name="King R."/>
        </authorList>
    </citation>
    <scope>NUCLEOTIDE SEQUENCE</scope>
</reference>
<dbReference type="Proteomes" id="UP001152799">
    <property type="component" value="Chromosome 1"/>
</dbReference>
<dbReference type="OrthoDB" id="6781733at2759"/>
<sequence length="280" mass="32356">MALNISNLPADQTILFNLLLEANKSQTLELKKELKLNIQKFNTELEIVQENVSKLGRNYLALERSQRKNNIVLFGLNSSKENLLDHTLNTLNKYLETNITNTDINNIYQIGKSATQPIVIQFVTFLKKQTLFQNKEKLQTLREHGLSITNDLCKEDQDELKVLRKHLKNAKAQNLEANIKGYFLFIAGERYSAEDLKQIEVDAEKNKEENDVFEDEDIEEETEKTDIDSNIAQVHPTASKARKGSTTKKETKTLVERPESKTLRRTKRKRTLVYQYSPTK</sequence>
<name>A0A9N9M8K7_9CUCU</name>